<dbReference type="RefSeq" id="WP_205082150.1">
    <property type="nucleotide sequence ID" value="NZ_JAFEUF010000028.1"/>
</dbReference>
<feature type="region of interest" description="Disordered" evidence="1">
    <location>
        <begin position="274"/>
        <end position="294"/>
    </location>
</feature>
<accession>A0ABS2HWN5</accession>
<gene>
    <name evidence="3" type="ORF">JS521_08720</name>
</gene>
<organism evidence="3 4">
    <name type="scientific">Streptomyces durocortorensis</name>
    <dbReference type="NCBI Taxonomy" id="2811104"/>
    <lineage>
        <taxon>Bacteria</taxon>
        <taxon>Bacillati</taxon>
        <taxon>Actinomycetota</taxon>
        <taxon>Actinomycetes</taxon>
        <taxon>Kitasatosporales</taxon>
        <taxon>Streptomycetaceae</taxon>
        <taxon>Streptomyces</taxon>
    </lineage>
</organism>
<dbReference type="EMBL" id="JAFEUF010000028">
    <property type="protein sequence ID" value="MBM7053947.1"/>
    <property type="molecule type" value="Genomic_DNA"/>
</dbReference>
<name>A0ABS2HWN5_9ACTN</name>
<evidence type="ECO:0000313" key="3">
    <source>
        <dbReference type="EMBL" id="MBM7053947.1"/>
    </source>
</evidence>
<protein>
    <submittedName>
        <fullName evidence="3">Dienelactone hydrolase family protein</fullName>
    </submittedName>
</protein>
<comment type="caution">
    <text evidence="3">The sequence shown here is derived from an EMBL/GenBank/DDBJ whole genome shotgun (WGS) entry which is preliminary data.</text>
</comment>
<feature type="compositionally biased region" description="Basic and acidic residues" evidence="1">
    <location>
        <begin position="274"/>
        <end position="284"/>
    </location>
</feature>
<keyword evidence="4" id="KW-1185">Reference proteome</keyword>
<dbReference type="GO" id="GO:0016787">
    <property type="term" value="F:hydrolase activity"/>
    <property type="evidence" value="ECO:0007669"/>
    <property type="project" value="UniProtKB-KW"/>
</dbReference>
<evidence type="ECO:0000256" key="1">
    <source>
        <dbReference type="SAM" id="MobiDB-lite"/>
    </source>
</evidence>
<dbReference type="Proteomes" id="UP000712045">
    <property type="component" value="Unassembled WGS sequence"/>
</dbReference>
<sequence>MADHDVTQDDDLADFTVRSISLLGQVRRVYVSGDGPGVIVMHEMPGISPHVARFARWVRDRGMTVYLPSLFGTDGALGDADSGAQVFRRLCVSKEFRALGGGESSPITTWLMALARSAHRECGGTGVGAVGMCFTGNFAITMMLESAVVAPVACQPSLPLDEPGVLEISDAELTAVKERLDRDDLTVLAYRFEGDKVCTRARFDAYAQALGDSFVSRELPDTAANRDAPPFFAAHVPYPHSVVTVHLVDREGEPTATARDEILDFLVQRLHGHADSDRSTDAHANRPSPDRNLL</sequence>
<keyword evidence="3" id="KW-0378">Hydrolase</keyword>
<dbReference type="InterPro" id="IPR002925">
    <property type="entry name" value="Dienelactn_hydro"/>
</dbReference>
<reference evidence="3 4" key="1">
    <citation type="submission" date="2021-02" db="EMBL/GenBank/DDBJ databases">
        <title>Genome Streptomyces sp. RHZ10.</title>
        <authorList>
            <person name="Besaury L."/>
        </authorList>
    </citation>
    <scope>NUCLEOTIDE SEQUENCE [LARGE SCALE GENOMIC DNA]</scope>
    <source>
        <strain evidence="3 4">RHZ10</strain>
    </source>
</reference>
<dbReference type="Pfam" id="PF01738">
    <property type="entry name" value="DLH"/>
    <property type="match status" value="1"/>
</dbReference>
<dbReference type="InterPro" id="IPR029058">
    <property type="entry name" value="AB_hydrolase_fold"/>
</dbReference>
<evidence type="ECO:0000313" key="4">
    <source>
        <dbReference type="Proteomes" id="UP000712045"/>
    </source>
</evidence>
<proteinExistence type="predicted"/>
<evidence type="ECO:0000259" key="2">
    <source>
        <dbReference type="Pfam" id="PF01738"/>
    </source>
</evidence>
<dbReference type="Gene3D" id="3.40.50.1820">
    <property type="entry name" value="alpha/beta hydrolase"/>
    <property type="match status" value="1"/>
</dbReference>
<dbReference type="SUPFAM" id="SSF53474">
    <property type="entry name" value="alpha/beta-Hydrolases"/>
    <property type="match status" value="1"/>
</dbReference>
<feature type="domain" description="Dienelactone hydrolase" evidence="2">
    <location>
        <begin position="35"/>
        <end position="153"/>
    </location>
</feature>